<protein>
    <recommendedName>
        <fullName evidence="8">Zn(2)-C6 fungal-type domain-containing protein</fullName>
    </recommendedName>
</protein>
<dbReference type="Proteomes" id="UP000288429">
    <property type="component" value="Unassembled WGS sequence"/>
</dbReference>
<keyword evidence="2" id="KW-0862">Zinc</keyword>
<keyword evidence="3" id="KW-0805">Transcription regulation</keyword>
<dbReference type="PANTHER" id="PTHR36206:SF13">
    <property type="entry name" value="TRANSCRIPTIONAL REGULATORY PROTEIN MOC3"/>
    <property type="match status" value="1"/>
</dbReference>
<evidence type="ECO:0000256" key="3">
    <source>
        <dbReference type="ARBA" id="ARBA00023015"/>
    </source>
</evidence>
<keyword evidence="6" id="KW-0539">Nucleus</keyword>
<proteinExistence type="predicted"/>
<dbReference type="Pfam" id="PF00172">
    <property type="entry name" value="Zn_clus"/>
    <property type="match status" value="1"/>
</dbReference>
<dbReference type="GO" id="GO:0003677">
    <property type="term" value="F:DNA binding"/>
    <property type="evidence" value="ECO:0007669"/>
    <property type="project" value="UniProtKB-KW"/>
</dbReference>
<keyword evidence="5" id="KW-0804">Transcription</keyword>
<feature type="domain" description="Zn(2)-C6 fungal-type" evidence="8">
    <location>
        <begin position="20"/>
        <end position="48"/>
    </location>
</feature>
<evidence type="ECO:0000256" key="4">
    <source>
        <dbReference type="ARBA" id="ARBA00023125"/>
    </source>
</evidence>
<dbReference type="InterPro" id="IPR052360">
    <property type="entry name" value="Transcr_Regulatory_Proteins"/>
</dbReference>
<evidence type="ECO:0000256" key="1">
    <source>
        <dbReference type="ARBA" id="ARBA00022723"/>
    </source>
</evidence>
<dbReference type="PANTHER" id="PTHR36206">
    <property type="entry name" value="ASPERCRYPTIN BIOSYNTHESIS CLUSTER-SPECIFIC TRANSCRIPTION REGULATOR ATNN-RELATED"/>
    <property type="match status" value="1"/>
</dbReference>
<evidence type="ECO:0000256" key="7">
    <source>
        <dbReference type="SAM" id="MobiDB-lite"/>
    </source>
</evidence>
<dbReference type="AlphaFoldDB" id="A0A428USA2"/>
<dbReference type="SMART" id="SM00066">
    <property type="entry name" value="GAL4"/>
    <property type="match status" value="1"/>
</dbReference>
<feature type="compositionally biased region" description="Low complexity" evidence="7">
    <location>
        <begin position="56"/>
        <end position="78"/>
    </location>
</feature>
<keyword evidence="4" id="KW-0238">DNA-binding</keyword>
<dbReference type="Gene3D" id="4.10.240.10">
    <property type="entry name" value="Zn(2)-C6 fungal-type DNA-binding domain"/>
    <property type="match status" value="1"/>
</dbReference>
<evidence type="ECO:0000256" key="6">
    <source>
        <dbReference type="ARBA" id="ARBA00023242"/>
    </source>
</evidence>
<evidence type="ECO:0000259" key="8">
    <source>
        <dbReference type="PROSITE" id="PS50048"/>
    </source>
</evidence>
<dbReference type="SUPFAM" id="SSF57701">
    <property type="entry name" value="Zn2/Cys6 DNA-binding domain"/>
    <property type="match status" value="1"/>
</dbReference>
<dbReference type="GO" id="GO:0008270">
    <property type="term" value="F:zinc ion binding"/>
    <property type="evidence" value="ECO:0007669"/>
    <property type="project" value="InterPro"/>
</dbReference>
<keyword evidence="1" id="KW-0479">Metal-binding</keyword>
<reference evidence="9 10" key="1">
    <citation type="submission" date="2017-06" db="EMBL/GenBank/DDBJ databases">
        <title>Cmopartive genomic analysis of Ambrosia Fusariam Clade fungi.</title>
        <authorList>
            <person name="Stajich J.E."/>
            <person name="Carrillo J."/>
            <person name="Kijimoto T."/>
            <person name="Eskalen A."/>
            <person name="O'Donnell K."/>
            <person name="Kasson M."/>
        </authorList>
    </citation>
    <scope>NUCLEOTIDE SEQUENCE [LARGE SCALE GENOMIC DNA]</scope>
    <source>
        <strain evidence="9 10">NRRL 20438</strain>
    </source>
</reference>
<comment type="caution">
    <text evidence="9">The sequence shown here is derived from an EMBL/GenBank/DDBJ whole genome shotgun (WGS) entry which is preliminary data.</text>
</comment>
<sequence>MTETDKAKRTRTNVKQSKFGCFTCKARRVKCDEAKPSCRRCLTAQRHCQGYPRGAPTESSSPLTITTTSSTFTSPTSRLSLASSSPPILLTPDLLSLSSPLAKLACNVLVQSPRRAKNKLELEFWSRIVPQLTHSVPSVQAAVEAFGACYKEYVLRSDSTTTGLETTKRYIKALKLAQLDLSTMQHGPLPCMIACLLLASTEAIQQRLYSGHVHLNGALALMASHSSEEARQEAAPMIDKEYVSLFRKLDLHIATYAIGVAPHLPPQPPITAEDLLSGPPDQSLSRVLHSGYHFISAAYVYKYTSRRIIPPELLIEQGRQLSNMRQWLEYNQVPSPDTCGQDESLLVLRTQCLAALVYASCVLEPRETAYDSFGPEFEEIVTLVEALPPNTQPDHNLQHGDLSTLLSYTPEMGIIHPLYFVARKYRHRRWRRRALSLLIKSGREGPWCGEIEGAAASSLIWAEEGLAYKTSLDLVGPEDADMDDPINIPERNRVHVSGPVAVNDQENEFGTVESNQMSHKRLTMVHTFRCCDIEAMLRDDGHQPRHHPWKGSTHWEEWMDPLEPVTWT</sequence>
<dbReference type="InterPro" id="IPR001138">
    <property type="entry name" value="Zn2Cys6_DnaBD"/>
</dbReference>
<name>A0A428USA2_9HYPO</name>
<accession>A0A428USA2</accession>
<dbReference type="GO" id="GO:0000981">
    <property type="term" value="F:DNA-binding transcription factor activity, RNA polymerase II-specific"/>
    <property type="evidence" value="ECO:0007669"/>
    <property type="project" value="InterPro"/>
</dbReference>
<dbReference type="PROSITE" id="PS00463">
    <property type="entry name" value="ZN2_CY6_FUNGAL_1"/>
    <property type="match status" value="1"/>
</dbReference>
<gene>
    <name evidence="9" type="ORF">CDV31_004061</name>
</gene>
<dbReference type="InterPro" id="IPR036864">
    <property type="entry name" value="Zn2-C6_fun-type_DNA-bd_sf"/>
</dbReference>
<dbReference type="PROSITE" id="PS50048">
    <property type="entry name" value="ZN2_CY6_FUNGAL_2"/>
    <property type="match status" value="1"/>
</dbReference>
<dbReference type="EMBL" id="NIZV01000037">
    <property type="protein sequence ID" value="RSM17168.1"/>
    <property type="molecule type" value="Genomic_DNA"/>
</dbReference>
<feature type="region of interest" description="Disordered" evidence="7">
    <location>
        <begin position="51"/>
        <end position="78"/>
    </location>
</feature>
<evidence type="ECO:0000256" key="5">
    <source>
        <dbReference type="ARBA" id="ARBA00023163"/>
    </source>
</evidence>
<dbReference type="CDD" id="cd00067">
    <property type="entry name" value="GAL4"/>
    <property type="match status" value="1"/>
</dbReference>
<keyword evidence="10" id="KW-1185">Reference proteome</keyword>
<evidence type="ECO:0000313" key="9">
    <source>
        <dbReference type="EMBL" id="RSM17168.1"/>
    </source>
</evidence>
<evidence type="ECO:0000256" key="2">
    <source>
        <dbReference type="ARBA" id="ARBA00022833"/>
    </source>
</evidence>
<organism evidence="9 10">
    <name type="scientific">Fusarium ambrosium</name>
    <dbReference type="NCBI Taxonomy" id="131363"/>
    <lineage>
        <taxon>Eukaryota</taxon>
        <taxon>Fungi</taxon>
        <taxon>Dikarya</taxon>
        <taxon>Ascomycota</taxon>
        <taxon>Pezizomycotina</taxon>
        <taxon>Sordariomycetes</taxon>
        <taxon>Hypocreomycetidae</taxon>
        <taxon>Hypocreales</taxon>
        <taxon>Nectriaceae</taxon>
        <taxon>Fusarium</taxon>
        <taxon>Fusarium solani species complex</taxon>
    </lineage>
</organism>
<evidence type="ECO:0000313" key="10">
    <source>
        <dbReference type="Proteomes" id="UP000288429"/>
    </source>
</evidence>